<dbReference type="RefSeq" id="WP_006009300.1">
    <property type="nucleotide sequence ID" value="NZ_AUAV01000008.1"/>
</dbReference>
<sequence length="225" mass="25022">MIPWVRLGKAHIPNNGGELTFSQRAEEFSIRLSGIRGELMNSRVYNSEKELSQMGCAHIKLTETSKVLVGGLGMGYTLSEALRMVSTSSQVTVAELIPEVIEWNRGPLGNCANNPLDDPRTKVHMGDVRELLTTHQPTFDAILLDIDNGPEGLTHSDNNWIYSLPGLRDIYTVLRPKGMLAIWSAGPDYLFTTRLKKAGYEVSTRIARSRKGKGSKHTIFLAKKR</sequence>
<dbReference type="CDD" id="cd02440">
    <property type="entry name" value="AdoMet_MTases"/>
    <property type="match status" value="1"/>
</dbReference>
<name>K6ZB24_9ALTE</name>
<evidence type="ECO:0000313" key="3">
    <source>
        <dbReference type="Proteomes" id="UP000006251"/>
    </source>
</evidence>
<dbReference type="PANTHER" id="PTHR43317">
    <property type="entry name" value="THERMOSPERMINE SYNTHASE ACAULIS5"/>
    <property type="match status" value="1"/>
</dbReference>
<accession>K6ZB24</accession>
<organism evidence="2 3">
    <name type="scientific">Brumicola pallidula DSM 14239 = ACAM 615</name>
    <dbReference type="NCBI Taxonomy" id="1121922"/>
    <lineage>
        <taxon>Bacteria</taxon>
        <taxon>Pseudomonadati</taxon>
        <taxon>Pseudomonadota</taxon>
        <taxon>Gammaproteobacteria</taxon>
        <taxon>Alteromonadales</taxon>
        <taxon>Alteromonadaceae</taxon>
        <taxon>Brumicola</taxon>
    </lineage>
</organism>
<dbReference type="GO" id="GO:0006596">
    <property type="term" value="P:polyamine biosynthetic process"/>
    <property type="evidence" value="ECO:0007669"/>
    <property type="project" value="UniProtKB-KW"/>
</dbReference>
<dbReference type="SUPFAM" id="SSF53335">
    <property type="entry name" value="S-adenosyl-L-methionine-dependent methyltransferases"/>
    <property type="match status" value="1"/>
</dbReference>
<keyword evidence="1" id="KW-0620">Polyamine biosynthesis</keyword>
<dbReference type="STRING" id="1121922.GCA_000428905_01796"/>
<comment type="caution">
    <text evidence="2">The sequence shown here is derived from an EMBL/GenBank/DDBJ whole genome shotgun (WGS) entry which is preliminary data.</text>
</comment>
<dbReference type="Pfam" id="PF01564">
    <property type="entry name" value="Spermine_synth"/>
    <property type="match status" value="1"/>
</dbReference>
<reference evidence="3" key="1">
    <citation type="journal article" date="2014" name="Environ. Microbiol.">
        <title>Comparative genomics of the marine bacterial genus Glaciecola reveals the high degree of genomic diversity and genomic characteristic for cold adaptation.</title>
        <authorList>
            <person name="Qin Q.L."/>
            <person name="Xie B.B."/>
            <person name="Yu Y."/>
            <person name="Shu Y.L."/>
            <person name="Rong J.C."/>
            <person name="Zhang Y.J."/>
            <person name="Zhao D.L."/>
            <person name="Chen X.L."/>
            <person name="Zhang X.Y."/>
            <person name="Chen B."/>
            <person name="Zhou B.C."/>
            <person name="Zhang Y.Z."/>
        </authorList>
    </citation>
    <scope>NUCLEOTIDE SEQUENCE [LARGE SCALE GENOMIC DNA]</scope>
    <source>
        <strain evidence="3">ACAM 615</strain>
    </source>
</reference>
<dbReference type="EMBL" id="BAEQ01000014">
    <property type="protein sequence ID" value="GAC27572.1"/>
    <property type="molecule type" value="Genomic_DNA"/>
</dbReference>
<dbReference type="OrthoDB" id="9793351at2"/>
<dbReference type="InterPro" id="IPR029063">
    <property type="entry name" value="SAM-dependent_MTases_sf"/>
</dbReference>
<dbReference type="Proteomes" id="UP000006251">
    <property type="component" value="Unassembled WGS sequence"/>
</dbReference>
<protein>
    <submittedName>
        <fullName evidence="2">Parallel beta-helix repeat-containing protein</fullName>
    </submittedName>
</protein>
<keyword evidence="3" id="KW-1185">Reference proteome</keyword>
<dbReference type="Gene3D" id="3.40.50.150">
    <property type="entry name" value="Vaccinia Virus protein VP39"/>
    <property type="match status" value="1"/>
</dbReference>
<proteinExistence type="predicted"/>
<gene>
    <name evidence="2" type="ORF">GPAL_0692</name>
</gene>
<evidence type="ECO:0000313" key="2">
    <source>
        <dbReference type="EMBL" id="GAC27572.1"/>
    </source>
</evidence>
<dbReference type="AlphaFoldDB" id="K6ZB24"/>
<evidence type="ECO:0000256" key="1">
    <source>
        <dbReference type="ARBA" id="ARBA00023115"/>
    </source>
</evidence>
<dbReference type="PANTHER" id="PTHR43317:SF3">
    <property type="entry name" value="BLR2883 PROTEIN"/>
    <property type="match status" value="1"/>
</dbReference>